<dbReference type="InterPro" id="IPR000529">
    <property type="entry name" value="Ribosomal_bS6"/>
</dbReference>
<dbReference type="SUPFAM" id="SSF54995">
    <property type="entry name" value="Ribosomal protein S6"/>
    <property type="match status" value="1"/>
</dbReference>
<keyword evidence="6" id="KW-0694">RNA-binding</keyword>
<dbReference type="PANTHER" id="PTHR21011">
    <property type="entry name" value="MITOCHONDRIAL 28S RIBOSOMAL PROTEIN S6"/>
    <property type="match status" value="1"/>
</dbReference>
<dbReference type="HOGENOM" id="CLU_113441_5_1_0"/>
<dbReference type="GO" id="GO:1990904">
    <property type="term" value="C:ribonucleoprotein complex"/>
    <property type="evidence" value="ECO:0007669"/>
    <property type="project" value="UniProtKB-KW"/>
</dbReference>
<organism evidence="7 8">
    <name type="scientific">Thermodesulfobacterium commune DSM 2178</name>
    <dbReference type="NCBI Taxonomy" id="289377"/>
    <lineage>
        <taxon>Bacteria</taxon>
        <taxon>Pseudomonadati</taxon>
        <taxon>Thermodesulfobacteriota</taxon>
        <taxon>Thermodesulfobacteria</taxon>
        <taxon>Thermodesulfobacteriales</taxon>
        <taxon>Thermodesulfobacteriaceae</taxon>
        <taxon>Thermodesulfobacterium</taxon>
    </lineage>
</organism>
<dbReference type="eggNOG" id="COG0360">
    <property type="taxonomic scope" value="Bacteria"/>
</dbReference>
<comment type="similarity">
    <text evidence="1 6">Belongs to the bacterial ribosomal protein bS6 family.</text>
</comment>
<dbReference type="Proteomes" id="UP000028481">
    <property type="component" value="Chromosome"/>
</dbReference>
<proteinExistence type="inferred from homology"/>
<dbReference type="InterPro" id="IPR014717">
    <property type="entry name" value="Transl_elong_EF1B/ribsomal_bS6"/>
</dbReference>
<dbReference type="HAMAP" id="MF_00360">
    <property type="entry name" value="Ribosomal_bS6"/>
    <property type="match status" value="1"/>
</dbReference>
<dbReference type="OrthoDB" id="9812702at2"/>
<dbReference type="CDD" id="cd00473">
    <property type="entry name" value="bS6"/>
    <property type="match status" value="1"/>
</dbReference>
<evidence type="ECO:0000256" key="6">
    <source>
        <dbReference type="HAMAP-Rule" id="MF_00360"/>
    </source>
</evidence>
<sequence length="114" mass="13659">MALWRPVKRFRKWETLFIIHPDRVSEKDQVLEKVKEIINSKEGDVLKVDEWGLRKLAYPIAKRKNGYYVLIEFYGLADTPKALEDYFRIDERVVRFIVVKLEDRYNPEKVSNEG</sequence>
<keyword evidence="6" id="KW-0699">rRNA-binding</keyword>
<dbReference type="InterPro" id="IPR035980">
    <property type="entry name" value="Ribosomal_bS6_sf"/>
</dbReference>
<dbReference type="GO" id="GO:0005840">
    <property type="term" value="C:ribosome"/>
    <property type="evidence" value="ECO:0007669"/>
    <property type="project" value="UniProtKB-KW"/>
</dbReference>
<dbReference type="GO" id="GO:0070181">
    <property type="term" value="F:small ribosomal subunit rRNA binding"/>
    <property type="evidence" value="ECO:0007669"/>
    <property type="project" value="TreeGrafter"/>
</dbReference>
<comment type="function">
    <text evidence="4 6">Binds together with bS18 to 16S ribosomal RNA.</text>
</comment>
<reference evidence="7 8" key="1">
    <citation type="journal article" date="2015" name="Genome Announc.">
        <title>Genome Sequence of a Sulfate-Reducing Thermophilic Bacterium, Thermodesulfobacterium commune DSM 2178T (Phylum Thermodesulfobacteria).</title>
        <authorList>
            <person name="Bhatnagar S."/>
            <person name="Badger J.H."/>
            <person name="Madupu R."/>
            <person name="Khouri H.M."/>
            <person name="O'Connor E.M."/>
            <person name="Robb F.T."/>
            <person name="Ward N.L."/>
            <person name="Eisen J.A."/>
        </authorList>
    </citation>
    <scope>NUCLEOTIDE SEQUENCE [LARGE SCALE GENOMIC DNA]</scope>
    <source>
        <strain evidence="7 8">DSM 2178</strain>
    </source>
</reference>
<dbReference type="RefSeq" id="WP_038062656.1">
    <property type="nucleotide sequence ID" value="NZ_CP008796.1"/>
</dbReference>
<evidence type="ECO:0000256" key="3">
    <source>
        <dbReference type="ARBA" id="ARBA00023274"/>
    </source>
</evidence>
<dbReference type="KEGG" id="tcm:HL41_08845"/>
<evidence type="ECO:0000313" key="7">
    <source>
        <dbReference type="EMBL" id="AIH04739.1"/>
    </source>
</evidence>
<name>A0A075WTY6_9BACT</name>
<dbReference type="InterPro" id="IPR020814">
    <property type="entry name" value="Ribosomal_S6_plastid/chlpt"/>
</dbReference>
<dbReference type="PaxDb" id="289377-HL41_08845"/>
<keyword evidence="2 6" id="KW-0689">Ribosomal protein</keyword>
<evidence type="ECO:0000313" key="8">
    <source>
        <dbReference type="Proteomes" id="UP000028481"/>
    </source>
</evidence>
<keyword evidence="3 6" id="KW-0687">Ribonucleoprotein</keyword>
<evidence type="ECO:0000256" key="5">
    <source>
        <dbReference type="ARBA" id="ARBA00035294"/>
    </source>
</evidence>
<dbReference type="EMBL" id="CP008796">
    <property type="protein sequence ID" value="AIH04739.1"/>
    <property type="molecule type" value="Genomic_DNA"/>
</dbReference>
<evidence type="ECO:0000256" key="1">
    <source>
        <dbReference type="ARBA" id="ARBA00009512"/>
    </source>
</evidence>
<accession>A0A075WTY6</accession>
<dbReference type="Gene3D" id="3.30.70.60">
    <property type="match status" value="1"/>
</dbReference>
<dbReference type="STRING" id="289377.HL41_08845"/>
<evidence type="ECO:0000256" key="4">
    <source>
        <dbReference type="ARBA" id="ARBA00035104"/>
    </source>
</evidence>
<dbReference type="GO" id="GO:0003735">
    <property type="term" value="F:structural constituent of ribosome"/>
    <property type="evidence" value="ECO:0007669"/>
    <property type="project" value="InterPro"/>
</dbReference>
<dbReference type="Pfam" id="PF01250">
    <property type="entry name" value="Ribosomal_S6"/>
    <property type="match status" value="1"/>
</dbReference>
<dbReference type="NCBIfam" id="TIGR00166">
    <property type="entry name" value="S6"/>
    <property type="match status" value="1"/>
</dbReference>
<dbReference type="AlphaFoldDB" id="A0A075WTY6"/>
<dbReference type="PANTHER" id="PTHR21011:SF1">
    <property type="entry name" value="SMALL RIBOSOMAL SUBUNIT PROTEIN BS6M"/>
    <property type="match status" value="1"/>
</dbReference>
<protein>
    <recommendedName>
        <fullName evidence="5 6">Small ribosomal subunit protein bS6</fullName>
    </recommendedName>
</protein>
<dbReference type="GO" id="GO:0006412">
    <property type="term" value="P:translation"/>
    <property type="evidence" value="ECO:0007669"/>
    <property type="project" value="UniProtKB-UniRule"/>
</dbReference>
<gene>
    <name evidence="6" type="primary">rpsF</name>
    <name evidence="7" type="ORF">HL41_08845</name>
</gene>
<evidence type="ECO:0000256" key="2">
    <source>
        <dbReference type="ARBA" id="ARBA00022980"/>
    </source>
</evidence>
<dbReference type="GO" id="GO:0005737">
    <property type="term" value="C:cytoplasm"/>
    <property type="evidence" value="ECO:0007669"/>
    <property type="project" value="UniProtKB-ARBA"/>
</dbReference>
<keyword evidence="8" id="KW-1185">Reference proteome</keyword>